<reference evidence="13 14" key="1">
    <citation type="submission" date="2020-07" db="EMBL/GenBank/DDBJ databases">
        <title>Transfer of Campylobacter canadensis to the novel genus Avispirillum gen. nov., that also includes two novel species recovered from migratory waterfowl: Avispirillum anseris sp. nov. and Avispirillum brantae sp. nov.</title>
        <authorList>
            <person name="Miller W.G."/>
            <person name="Chapman M.H."/>
            <person name="Yee E."/>
            <person name="Inglis G.D."/>
        </authorList>
    </citation>
    <scope>NUCLEOTIDE SEQUENCE [LARGE SCALE GENOMIC DNA]</scope>
    <source>
        <strain evidence="13 14">L283</strain>
    </source>
</reference>
<keyword evidence="8 10" id="KW-0238">DNA-binding</keyword>
<proteinExistence type="inferred from homology"/>
<evidence type="ECO:0000259" key="11">
    <source>
        <dbReference type="PROSITE" id="PS50880"/>
    </source>
</evidence>
<dbReference type="Gene3D" id="1.10.290.10">
    <property type="entry name" value="Topoisomerase I, domain 4"/>
    <property type="match status" value="1"/>
</dbReference>
<evidence type="ECO:0000256" key="3">
    <source>
        <dbReference type="ARBA" id="ARBA00022723"/>
    </source>
</evidence>
<dbReference type="InterPro" id="IPR000380">
    <property type="entry name" value="Topo_IA"/>
</dbReference>
<dbReference type="CDD" id="cd03363">
    <property type="entry name" value="TOPRIM_TopoIA_TopoI"/>
    <property type="match status" value="1"/>
</dbReference>
<dbReference type="NCBIfam" id="TIGR01051">
    <property type="entry name" value="topA_bact"/>
    <property type="match status" value="1"/>
</dbReference>
<evidence type="ECO:0000256" key="9">
    <source>
        <dbReference type="ARBA" id="ARBA00023235"/>
    </source>
</evidence>
<evidence type="ECO:0000313" key="14">
    <source>
        <dbReference type="Proteomes" id="UP000786183"/>
    </source>
</evidence>
<dbReference type="EMBL" id="JACGBB010000011">
    <property type="protein sequence ID" value="MBZ7987606.1"/>
    <property type="molecule type" value="Genomic_DNA"/>
</dbReference>
<dbReference type="PROSITE" id="PS00396">
    <property type="entry name" value="TOPO_IA_1"/>
    <property type="match status" value="1"/>
</dbReference>
<dbReference type="InterPro" id="IPR013825">
    <property type="entry name" value="Topo_IA_cen_sub2"/>
</dbReference>
<organism evidence="13 14">
    <name type="scientific">Campylobacter canadensis</name>
    <dbReference type="NCBI Taxonomy" id="449520"/>
    <lineage>
        <taxon>Bacteria</taxon>
        <taxon>Pseudomonadati</taxon>
        <taxon>Campylobacterota</taxon>
        <taxon>Epsilonproteobacteria</taxon>
        <taxon>Campylobacterales</taxon>
        <taxon>Campylobacteraceae</taxon>
        <taxon>Campylobacter</taxon>
    </lineage>
</organism>
<feature type="site" description="Interaction with DNA" evidence="10">
    <location>
        <position position="296"/>
    </location>
</feature>
<dbReference type="CDD" id="cd00186">
    <property type="entry name" value="TOP1Ac"/>
    <property type="match status" value="1"/>
</dbReference>
<dbReference type="InterPro" id="IPR034149">
    <property type="entry name" value="TOPRIM_TopoI"/>
</dbReference>
<feature type="site" description="Interaction with DNA" evidence="10">
    <location>
        <position position="30"/>
    </location>
</feature>
<dbReference type="PANTHER" id="PTHR42785:SF1">
    <property type="entry name" value="DNA TOPOISOMERASE"/>
    <property type="match status" value="1"/>
</dbReference>
<protein>
    <recommendedName>
        <fullName evidence="10">DNA topoisomerase 1</fullName>
        <ecNumber evidence="10">5.6.2.1</ecNumber>
    </recommendedName>
    <alternativeName>
        <fullName evidence="10">DNA topoisomerase I</fullName>
    </alternativeName>
</protein>
<evidence type="ECO:0000256" key="7">
    <source>
        <dbReference type="ARBA" id="ARBA00023029"/>
    </source>
</evidence>
<keyword evidence="3" id="KW-0479">Metal-binding</keyword>
<dbReference type="Gene3D" id="3.40.50.140">
    <property type="match status" value="1"/>
</dbReference>
<feature type="region of interest" description="Interaction with DNA" evidence="10">
    <location>
        <begin position="160"/>
        <end position="165"/>
    </location>
</feature>
<dbReference type="Proteomes" id="UP000786183">
    <property type="component" value="Unassembled WGS sequence"/>
</dbReference>
<comment type="function">
    <text evidence="10">Releases the supercoiling and torsional tension of DNA, which is introduced during the DNA replication and transcription, by transiently cleaving and rejoining one strand of the DNA duplex. Introduces a single-strand break via transesterification at a target site in duplex DNA. The scissile phosphodiester is attacked by the catalytic tyrosine of the enzyme, resulting in the formation of a DNA-(5'-phosphotyrosyl)-enzyme intermediate and the expulsion of a 3'-OH DNA strand. The free DNA strand then undergoes passage around the unbroken strand, thus removing DNA supercoils. Finally, in the religation step, the DNA 3'-OH attacks the covalent intermediate to expel the active-site tyrosine and restore the DNA phosphodiester backbone.</text>
</comment>
<comment type="caution">
    <text evidence="13">The sequence shown here is derived from an EMBL/GenBank/DDBJ whole genome shotgun (WGS) entry which is preliminary data.</text>
</comment>
<dbReference type="HAMAP" id="MF_00952">
    <property type="entry name" value="Topoisom_1_prok"/>
    <property type="match status" value="1"/>
</dbReference>
<name>A0ABS7WTA8_9BACT</name>
<dbReference type="InterPro" id="IPR023406">
    <property type="entry name" value="Topo_IA_AS"/>
</dbReference>
<evidence type="ECO:0000256" key="10">
    <source>
        <dbReference type="HAMAP-Rule" id="MF_00952"/>
    </source>
</evidence>
<comment type="similarity">
    <text evidence="2 10">Belongs to the type IA topoisomerase family.</text>
</comment>
<evidence type="ECO:0000256" key="5">
    <source>
        <dbReference type="ARBA" id="ARBA00022833"/>
    </source>
</evidence>
<feature type="site" description="Interaction with DNA" evidence="10">
    <location>
        <position position="136"/>
    </location>
</feature>
<dbReference type="InterPro" id="IPR003601">
    <property type="entry name" value="Topo_IA_2"/>
</dbReference>
<dbReference type="PANTHER" id="PTHR42785">
    <property type="entry name" value="DNA TOPOISOMERASE, TYPE IA, CORE"/>
    <property type="match status" value="1"/>
</dbReference>
<feature type="site" description="Interaction with DNA" evidence="10">
    <location>
        <position position="481"/>
    </location>
</feature>
<dbReference type="Gene3D" id="2.70.20.10">
    <property type="entry name" value="Topoisomerase I, domain 3"/>
    <property type="match status" value="1"/>
</dbReference>
<keyword evidence="6" id="KW-0460">Magnesium</keyword>
<dbReference type="SMART" id="SM00437">
    <property type="entry name" value="TOP1Ac"/>
    <property type="match status" value="1"/>
</dbReference>
<comment type="catalytic activity">
    <reaction evidence="1 10">
        <text>ATP-independent breakage of single-stranded DNA, followed by passage and rejoining.</text>
        <dbReference type="EC" id="5.6.2.1"/>
    </reaction>
</comment>
<accession>A0ABS7WTA8</accession>
<dbReference type="InterPro" id="IPR006171">
    <property type="entry name" value="TOPRIM_dom"/>
</dbReference>
<keyword evidence="7 10" id="KW-0799">Topoisomerase</keyword>
<dbReference type="Gene3D" id="3.30.65.10">
    <property type="entry name" value="Bacterial Topoisomerase I, domain 1"/>
    <property type="match status" value="3"/>
</dbReference>
<dbReference type="InterPro" id="IPR013826">
    <property type="entry name" value="Topo_IA_cen_sub3"/>
</dbReference>
<dbReference type="SUPFAM" id="SSF57783">
    <property type="entry name" value="Zinc beta-ribbon"/>
    <property type="match status" value="3"/>
</dbReference>
<keyword evidence="9 10" id="KW-0413">Isomerase</keyword>
<evidence type="ECO:0000256" key="1">
    <source>
        <dbReference type="ARBA" id="ARBA00000213"/>
    </source>
</evidence>
<dbReference type="Gene3D" id="1.10.460.10">
    <property type="entry name" value="Topoisomerase I, domain 2"/>
    <property type="match status" value="1"/>
</dbReference>
<dbReference type="InterPro" id="IPR003602">
    <property type="entry name" value="Topo_IA_DNA-bd_dom"/>
</dbReference>
<evidence type="ECO:0000256" key="6">
    <source>
        <dbReference type="ARBA" id="ARBA00022842"/>
    </source>
</evidence>
<evidence type="ECO:0000313" key="13">
    <source>
        <dbReference type="EMBL" id="MBZ7987606.1"/>
    </source>
</evidence>
<keyword evidence="14" id="KW-1185">Reference proteome</keyword>
<dbReference type="SMART" id="SM00493">
    <property type="entry name" value="TOPRIM"/>
    <property type="match status" value="1"/>
</dbReference>
<feature type="domain" description="Topo IA-type catalytic" evidence="12">
    <location>
        <begin position="126"/>
        <end position="549"/>
    </location>
</feature>
<dbReference type="SUPFAM" id="SSF56712">
    <property type="entry name" value="Prokaryotic type I DNA topoisomerase"/>
    <property type="match status" value="1"/>
</dbReference>
<evidence type="ECO:0000256" key="4">
    <source>
        <dbReference type="ARBA" id="ARBA00022771"/>
    </source>
</evidence>
<keyword evidence="5" id="KW-0862">Zinc</keyword>
<dbReference type="Pfam" id="PF01131">
    <property type="entry name" value="Topoisom_bac"/>
    <property type="match status" value="1"/>
</dbReference>
<dbReference type="InterPro" id="IPR023405">
    <property type="entry name" value="Topo_IA_core_domain"/>
</dbReference>
<comment type="subunit">
    <text evidence="10">Monomer.</text>
</comment>
<dbReference type="PROSITE" id="PS50880">
    <property type="entry name" value="TOPRIM"/>
    <property type="match status" value="1"/>
</dbReference>
<comment type="caution">
    <text evidence="10">Lacks conserved residue(s) required for the propagation of feature annotation.</text>
</comment>
<dbReference type="InterPro" id="IPR005733">
    <property type="entry name" value="TopoI_bac-type"/>
</dbReference>
<dbReference type="InterPro" id="IPR013497">
    <property type="entry name" value="Topo_IA_cen"/>
</dbReference>
<feature type="site" description="Interaction with DNA" evidence="10">
    <location>
        <position position="140"/>
    </location>
</feature>
<gene>
    <name evidence="10 13" type="primary">topA</name>
    <name evidence="13" type="ORF">AVCANL283_05770</name>
</gene>
<dbReference type="PRINTS" id="PR00417">
    <property type="entry name" value="PRTPISMRASEI"/>
</dbReference>
<dbReference type="RefSeq" id="WP_224325391.1">
    <property type="nucleotide sequence ID" value="NZ_JACGBB010000011.1"/>
</dbReference>
<dbReference type="InterPro" id="IPR013824">
    <property type="entry name" value="Topo_IA_cen_sub1"/>
</dbReference>
<feature type="domain" description="Toprim" evidence="11">
    <location>
        <begin position="2"/>
        <end position="110"/>
    </location>
</feature>
<evidence type="ECO:0000256" key="2">
    <source>
        <dbReference type="ARBA" id="ARBA00009446"/>
    </source>
</evidence>
<feature type="site" description="Interaction with DNA" evidence="10">
    <location>
        <position position="137"/>
    </location>
</feature>
<dbReference type="InterPro" id="IPR028612">
    <property type="entry name" value="Topoisom_1_IA"/>
</dbReference>
<dbReference type="InterPro" id="IPR013498">
    <property type="entry name" value="Topo_IA_Znf"/>
</dbReference>
<keyword evidence="4" id="KW-0863">Zinc-finger</keyword>
<dbReference type="Pfam" id="PF01396">
    <property type="entry name" value="Zn_ribbon_Top1"/>
    <property type="match status" value="4"/>
</dbReference>
<dbReference type="SMART" id="SM00436">
    <property type="entry name" value="TOP1Bc"/>
    <property type="match status" value="1"/>
</dbReference>
<dbReference type="Pfam" id="PF01751">
    <property type="entry name" value="Toprim"/>
    <property type="match status" value="1"/>
</dbReference>
<dbReference type="PROSITE" id="PS52039">
    <property type="entry name" value="TOPO_IA_2"/>
    <property type="match status" value="1"/>
</dbReference>
<dbReference type="EC" id="5.6.2.1" evidence="10"/>
<evidence type="ECO:0000256" key="8">
    <source>
        <dbReference type="ARBA" id="ARBA00023125"/>
    </source>
</evidence>
<evidence type="ECO:0000259" key="12">
    <source>
        <dbReference type="PROSITE" id="PS52039"/>
    </source>
</evidence>
<feature type="active site" description="O-(5'-phospho-DNA)-tyrosine intermediate" evidence="10">
    <location>
        <position position="294"/>
    </location>
</feature>
<sequence>MKTLIIVESPSKAKTISKFVDANVIASKGHIRDLPKNRLGINISDGHFIPEYEVSKDHAQIVKELKALAKDSKVLLATDEDREGEAIAFHIASILGKDVKSYDRIVFHEITKTAILNAIKNPRKIDLNSVNAQQARRMLDRIVGFKLSNLLSSKVESKLSAGRVQSAALRLIVLREREIKAFKSVDYYEVKCSFKDNLEAQLIEFNNEKVEKLSFLDEKTIINVLDSIKNDNFFISEISTKKQKSSPKAPFMTSTLQQAASSKLGFSPKKTMMLAQSLYEGVQTHTGFMGAITYMRTDSLNLSTEAINAARNQIEKDYGKDYVASKPRVFTTKAKGAQEAHEAIRVTNVEFTPKIAKDYLKADEYKLYKLIYDRFLMTQMADASIENESVIVKGKNSVFKISGRKMLFDGYLKLNDDVSKDVILPNLNKNDAMFIQNLESKQSKTEPPARFNEASLIKKLEELGIGRPSTYAPTTSLLIDRKYVNLENKQLIPSERGEKITDFLEEYFLEIVDANFTSNMENKLDEIATDGRDLNEVLYEFYEPFITKINDGKNIKSQKEVIELEEKCPECSSSLVIRSGRFGKFIACSAYPKCKYSRNLEEKTKENDSTNELPCPSCGGVLVLRKSKRGEFYGCKNYPKCTHIQNINNDSKANQNEKTLSVPCPSCGGVLVQRFSKKGAFFGCKNYPTCSFISKYEVLDKKCPECSNTLVLKELKKGNFEYCTECKFTNKI</sequence>